<dbReference type="InterPro" id="IPR005467">
    <property type="entry name" value="His_kinase_dom"/>
</dbReference>
<dbReference type="Pfam" id="PF00512">
    <property type="entry name" value="HisKA"/>
    <property type="match status" value="1"/>
</dbReference>
<evidence type="ECO:0000256" key="1">
    <source>
        <dbReference type="ARBA" id="ARBA00000085"/>
    </source>
</evidence>
<dbReference type="Gene3D" id="3.30.450.40">
    <property type="match status" value="1"/>
</dbReference>
<dbReference type="PANTHER" id="PTHR43711">
    <property type="entry name" value="TWO-COMPONENT HISTIDINE KINASE"/>
    <property type="match status" value="1"/>
</dbReference>
<dbReference type="SMART" id="SM00065">
    <property type="entry name" value="GAF"/>
    <property type="match status" value="1"/>
</dbReference>
<dbReference type="InterPro" id="IPR003594">
    <property type="entry name" value="HATPase_dom"/>
</dbReference>
<dbReference type="SUPFAM" id="SSF55874">
    <property type="entry name" value="ATPase domain of HSP90 chaperone/DNA topoisomerase II/histidine kinase"/>
    <property type="match status" value="1"/>
</dbReference>
<dbReference type="Pfam" id="PF02518">
    <property type="entry name" value="HATPase_c"/>
    <property type="match status" value="1"/>
</dbReference>
<evidence type="ECO:0000256" key="4">
    <source>
        <dbReference type="ARBA" id="ARBA00022553"/>
    </source>
</evidence>
<evidence type="ECO:0000256" key="2">
    <source>
        <dbReference type="ARBA" id="ARBA00004236"/>
    </source>
</evidence>
<feature type="domain" description="Histidine kinase" evidence="8">
    <location>
        <begin position="382"/>
        <end position="603"/>
    </location>
</feature>
<evidence type="ECO:0000256" key="6">
    <source>
        <dbReference type="ARBA" id="ARBA00022777"/>
    </source>
</evidence>
<evidence type="ECO:0000313" key="10">
    <source>
        <dbReference type="Proteomes" id="UP001501612"/>
    </source>
</evidence>
<dbReference type="SMART" id="SM00387">
    <property type="entry name" value="HATPase_c"/>
    <property type="match status" value="1"/>
</dbReference>
<dbReference type="InterPro" id="IPR003018">
    <property type="entry name" value="GAF"/>
</dbReference>
<dbReference type="CDD" id="cd00082">
    <property type="entry name" value="HisKA"/>
    <property type="match status" value="1"/>
</dbReference>
<dbReference type="InterPro" id="IPR003661">
    <property type="entry name" value="HisK_dim/P_dom"/>
</dbReference>
<accession>A0ABP5ALW1</accession>
<gene>
    <name evidence="9" type="ORF">GCM10009737_15620</name>
</gene>
<dbReference type="InterPro" id="IPR029016">
    <property type="entry name" value="GAF-like_dom_sf"/>
</dbReference>
<dbReference type="PRINTS" id="PR00344">
    <property type="entry name" value="BCTRLSENSOR"/>
</dbReference>
<keyword evidence="6" id="KW-0418">Kinase</keyword>
<comment type="subcellular location">
    <subcellularLocation>
        <location evidence="2">Cell membrane</location>
    </subcellularLocation>
</comment>
<comment type="caution">
    <text evidence="9">The sequence shown here is derived from an EMBL/GenBank/DDBJ whole genome shotgun (WGS) entry which is preliminary data.</text>
</comment>
<dbReference type="InterPro" id="IPR004358">
    <property type="entry name" value="Sig_transdc_His_kin-like_C"/>
</dbReference>
<dbReference type="Pfam" id="PF01590">
    <property type="entry name" value="GAF"/>
    <property type="match status" value="1"/>
</dbReference>
<dbReference type="SMART" id="SM00388">
    <property type="entry name" value="HisKA"/>
    <property type="match status" value="1"/>
</dbReference>
<dbReference type="SUPFAM" id="SSF47384">
    <property type="entry name" value="Homodimeric domain of signal transducing histidine kinase"/>
    <property type="match status" value="1"/>
</dbReference>
<reference evidence="10" key="1">
    <citation type="journal article" date="2019" name="Int. J. Syst. Evol. Microbiol.">
        <title>The Global Catalogue of Microorganisms (GCM) 10K type strain sequencing project: providing services to taxonomists for standard genome sequencing and annotation.</title>
        <authorList>
            <consortium name="The Broad Institute Genomics Platform"/>
            <consortium name="The Broad Institute Genome Sequencing Center for Infectious Disease"/>
            <person name="Wu L."/>
            <person name="Ma J."/>
        </authorList>
    </citation>
    <scope>NUCLEOTIDE SEQUENCE [LARGE SCALE GENOMIC DNA]</scope>
    <source>
        <strain evidence="10">JCM 14046</strain>
    </source>
</reference>
<evidence type="ECO:0000313" key="9">
    <source>
        <dbReference type="EMBL" id="GAA1915103.1"/>
    </source>
</evidence>
<sequence length="604" mass="64939">MAEAEPSELTTYRIHRVMAEAWSHTALRDSLQVVADGVVELVGFGVAALSVLHDTGELEVVAVGGDDSAREELLGTFSPMAGLAEELAVAEHWGPRLRFVPHERLSSAVGTIGWVPQYEPVDSPDAWHPLDLLIALITDADGVVRGTMSVDLPDDGLRPGAERRRQLETYAEQAGRAILTAVERARLSERVRLADAARKVVREASGQLSTDALLDAAKEAVVDGFDIQGLWLHTFDADGDGPGRLHSSDGAQLRLEPEMVALGEKIARACWAEQRTLVVSPRREDWLLAPAEHEAVCDYLASVAVTSVMVVPLGAGQECSGLLALTRDDSDPDWSDAEATAALDIGHDLGRALLNARLFERERRLVDELQALDAYKSRLIATVSHELKTPLSTVVGHVEMLGMDPDLSSRGRTSVDAIGRGASRLHHLVDSLLMLAKVGDPHNVLDPAPVDLGAALRETAQLLEVQAETRGVVLDVDLPEAPVLALGDQDELDQLCTNLVSNAVKYSVAGGRVELGVRRVAHGPDVCVELWVTDHGIGISEVDQEQLFGEFFRSTNPVAVAQPGTGLGLTIVARIVERHRGRIDVRSVLGEGTTFRVELPAAPG</sequence>
<dbReference type="InterPro" id="IPR036097">
    <property type="entry name" value="HisK_dim/P_sf"/>
</dbReference>
<name>A0ABP5ALW1_9ACTN</name>
<keyword evidence="4" id="KW-0597">Phosphoprotein</keyword>
<dbReference type="Gene3D" id="3.30.565.10">
    <property type="entry name" value="Histidine kinase-like ATPase, C-terminal domain"/>
    <property type="match status" value="1"/>
</dbReference>
<dbReference type="InterPro" id="IPR050736">
    <property type="entry name" value="Sensor_HK_Regulatory"/>
</dbReference>
<keyword evidence="5" id="KW-0808">Transferase</keyword>
<comment type="catalytic activity">
    <reaction evidence="1">
        <text>ATP + protein L-histidine = ADP + protein N-phospho-L-histidine.</text>
        <dbReference type="EC" id="2.7.13.3"/>
    </reaction>
</comment>
<dbReference type="Proteomes" id="UP001501612">
    <property type="component" value="Unassembled WGS sequence"/>
</dbReference>
<organism evidence="9 10">
    <name type="scientific">Nocardioides lentus</name>
    <dbReference type="NCBI Taxonomy" id="338077"/>
    <lineage>
        <taxon>Bacteria</taxon>
        <taxon>Bacillati</taxon>
        <taxon>Actinomycetota</taxon>
        <taxon>Actinomycetes</taxon>
        <taxon>Propionibacteriales</taxon>
        <taxon>Nocardioidaceae</taxon>
        <taxon>Nocardioides</taxon>
    </lineage>
</organism>
<evidence type="ECO:0000256" key="3">
    <source>
        <dbReference type="ARBA" id="ARBA00012438"/>
    </source>
</evidence>
<dbReference type="EMBL" id="BAAAMY010000004">
    <property type="protein sequence ID" value="GAA1915103.1"/>
    <property type="molecule type" value="Genomic_DNA"/>
</dbReference>
<evidence type="ECO:0000259" key="8">
    <source>
        <dbReference type="PROSITE" id="PS50109"/>
    </source>
</evidence>
<dbReference type="Gene3D" id="1.10.287.130">
    <property type="match status" value="1"/>
</dbReference>
<dbReference type="PROSITE" id="PS50109">
    <property type="entry name" value="HIS_KIN"/>
    <property type="match status" value="1"/>
</dbReference>
<evidence type="ECO:0000256" key="5">
    <source>
        <dbReference type="ARBA" id="ARBA00022679"/>
    </source>
</evidence>
<dbReference type="PANTHER" id="PTHR43711:SF28">
    <property type="entry name" value="SENSOR HISTIDINE KINASE YXDK"/>
    <property type="match status" value="1"/>
</dbReference>
<keyword evidence="10" id="KW-1185">Reference proteome</keyword>
<protein>
    <recommendedName>
        <fullName evidence="3">histidine kinase</fullName>
        <ecNumber evidence="3">2.7.13.3</ecNumber>
    </recommendedName>
</protein>
<dbReference type="EC" id="2.7.13.3" evidence="3"/>
<dbReference type="SUPFAM" id="SSF55781">
    <property type="entry name" value="GAF domain-like"/>
    <property type="match status" value="2"/>
</dbReference>
<proteinExistence type="predicted"/>
<evidence type="ECO:0000256" key="7">
    <source>
        <dbReference type="ARBA" id="ARBA00023012"/>
    </source>
</evidence>
<dbReference type="InterPro" id="IPR036890">
    <property type="entry name" value="HATPase_C_sf"/>
</dbReference>
<keyword evidence="7" id="KW-0902">Two-component regulatory system</keyword>